<organism evidence="1 2">
    <name type="scientific">Bimuria novae-zelandiae CBS 107.79</name>
    <dbReference type="NCBI Taxonomy" id="1447943"/>
    <lineage>
        <taxon>Eukaryota</taxon>
        <taxon>Fungi</taxon>
        <taxon>Dikarya</taxon>
        <taxon>Ascomycota</taxon>
        <taxon>Pezizomycotina</taxon>
        <taxon>Dothideomycetes</taxon>
        <taxon>Pleosporomycetidae</taxon>
        <taxon>Pleosporales</taxon>
        <taxon>Massarineae</taxon>
        <taxon>Didymosphaeriaceae</taxon>
        <taxon>Bimuria</taxon>
    </lineage>
</organism>
<reference evidence="1" key="1">
    <citation type="journal article" date="2020" name="Stud. Mycol.">
        <title>101 Dothideomycetes genomes: a test case for predicting lifestyles and emergence of pathogens.</title>
        <authorList>
            <person name="Haridas S."/>
            <person name="Albert R."/>
            <person name="Binder M."/>
            <person name="Bloem J."/>
            <person name="Labutti K."/>
            <person name="Salamov A."/>
            <person name="Andreopoulos B."/>
            <person name="Baker S."/>
            <person name="Barry K."/>
            <person name="Bills G."/>
            <person name="Bluhm B."/>
            <person name="Cannon C."/>
            <person name="Castanera R."/>
            <person name="Culley D."/>
            <person name="Daum C."/>
            <person name="Ezra D."/>
            <person name="Gonzalez J."/>
            <person name="Henrissat B."/>
            <person name="Kuo A."/>
            <person name="Liang C."/>
            <person name="Lipzen A."/>
            <person name="Lutzoni F."/>
            <person name="Magnuson J."/>
            <person name="Mondo S."/>
            <person name="Nolan M."/>
            <person name="Ohm R."/>
            <person name="Pangilinan J."/>
            <person name="Park H.-J."/>
            <person name="Ramirez L."/>
            <person name="Alfaro M."/>
            <person name="Sun H."/>
            <person name="Tritt A."/>
            <person name="Yoshinaga Y."/>
            <person name="Zwiers L.-H."/>
            <person name="Turgeon B."/>
            <person name="Goodwin S."/>
            <person name="Spatafora J."/>
            <person name="Crous P."/>
            <person name="Grigoriev I."/>
        </authorList>
    </citation>
    <scope>NUCLEOTIDE SEQUENCE</scope>
    <source>
        <strain evidence="1">CBS 107.79</strain>
    </source>
</reference>
<accession>A0A6A5V0E3</accession>
<keyword evidence="2" id="KW-1185">Reference proteome</keyword>
<name>A0A6A5V0E3_9PLEO</name>
<dbReference type="AlphaFoldDB" id="A0A6A5V0E3"/>
<dbReference type="EMBL" id="ML976701">
    <property type="protein sequence ID" value="KAF1970348.1"/>
    <property type="molecule type" value="Genomic_DNA"/>
</dbReference>
<protein>
    <submittedName>
        <fullName evidence="1">Uncharacterized protein</fullName>
    </submittedName>
</protein>
<gene>
    <name evidence="1" type="ORF">BU23DRAFT_570754</name>
</gene>
<evidence type="ECO:0000313" key="1">
    <source>
        <dbReference type="EMBL" id="KAF1970348.1"/>
    </source>
</evidence>
<proteinExistence type="predicted"/>
<evidence type="ECO:0000313" key="2">
    <source>
        <dbReference type="Proteomes" id="UP000800036"/>
    </source>
</evidence>
<sequence length="330" mass="37662">MTGSVRTRTVLAVHLGAKPPIDDSHQGSKRRETGAHEICAWFNDRIRDQIRRVPSRIRFQVNLLEADEADDGGDDTPATEKNTVEKYSHFPSLANHHMVKTRHRQNKDGDVGDDMWQTDVAITRHNISTMSFDCLIPFEFERLTYGERREDIGKGMSYAHPNNNPCDDSHDTFSKDPEIQGQDRELREQACCHVNKFGRRLYLEICCYNSWVSKKPVSDMTTGAPFRDEHCAIESHTKDVGKHRKYPDLQIVALDANVREMRNKMYTTVVTTDTVVVILKSTRLVSWASIEIAGGVDGSRGTTSKEQMKRFPEPQHGYQGPYEAYLVECM</sequence>
<dbReference type="Proteomes" id="UP000800036">
    <property type="component" value="Unassembled WGS sequence"/>
</dbReference>